<dbReference type="EMBL" id="JBIASD010000054">
    <property type="protein sequence ID" value="MFF3671782.1"/>
    <property type="molecule type" value="Genomic_DNA"/>
</dbReference>
<gene>
    <name evidence="1" type="ORF">ACFYXI_39975</name>
</gene>
<protein>
    <recommendedName>
        <fullName evidence="3">VOC domain-containing protein</fullName>
    </recommendedName>
</protein>
<evidence type="ECO:0000313" key="2">
    <source>
        <dbReference type="Proteomes" id="UP001602013"/>
    </source>
</evidence>
<dbReference type="Pfam" id="PF24724">
    <property type="entry name" value="DUF7676"/>
    <property type="match status" value="1"/>
</dbReference>
<reference evidence="1 2" key="1">
    <citation type="submission" date="2024-10" db="EMBL/GenBank/DDBJ databases">
        <title>The Natural Products Discovery Center: Release of the First 8490 Sequenced Strains for Exploring Actinobacteria Biosynthetic Diversity.</title>
        <authorList>
            <person name="Kalkreuter E."/>
            <person name="Kautsar S.A."/>
            <person name="Yang D."/>
            <person name="Bader C.D."/>
            <person name="Teijaro C.N."/>
            <person name="Fluegel L."/>
            <person name="Davis C.M."/>
            <person name="Simpson J.R."/>
            <person name="Lauterbach L."/>
            <person name="Steele A.D."/>
            <person name="Gui C."/>
            <person name="Meng S."/>
            <person name="Li G."/>
            <person name="Viehrig K."/>
            <person name="Ye F."/>
            <person name="Su P."/>
            <person name="Kiefer A.F."/>
            <person name="Nichols A."/>
            <person name="Cepeda A.J."/>
            <person name="Yan W."/>
            <person name="Fan B."/>
            <person name="Jiang Y."/>
            <person name="Adhikari A."/>
            <person name="Zheng C.-J."/>
            <person name="Schuster L."/>
            <person name="Cowan T.M."/>
            <person name="Smanski M.J."/>
            <person name="Chevrette M.G."/>
            <person name="De Carvalho L.P.S."/>
            <person name="Shen B."/>
        </authorList>
    </citation>
    <scope>NUCLEOTIDE SEQUENCE [LARGE SCALE GENOMIC DNA]</scope>
    <source>
        <strain evidence="1 2">NPDC002173</strain>
    </source>
</reference>
<evidence type="ECO:0008006" key="3">
    <source>
        <dbReference type="Google" id="ProtNLM"/>
    </source>
</evidence>
<dbReference type="RefSeq" id="WP_387417946.1">
    <property type="nucleotide sequence ID" value="NZ_JBIASD010000054.1"/>
</dbReference>
<organism evidence="1 2">
    <name type="scientific">Microtetraspora malaysiensis</name>
    <dbReference type="NCBI Taxonomy" id="161358"/>
    <lineage>
        <taxon>Bacteria</taxon>
        <taxon>Bacillati</taxon>
        <taxon>Actinomycetota</taxon>
        <taxon>Actinomycetes</taxon>
        <taxon>Streptosporangiales</taxon>
        <taxon>Streptosporangiaceae</taxon>
        <taxon>Microtetraspora</taxon>
    </lineage>
</organism>
<evidence type="ECO:0000313" key="1">
    <source>
        <dbReference type="EMBL" id="MFF3671782.1"/>
    </source>
</evidence>
<name>A0ABW6T3D1_9ACTN</name>
<comment type="caution">
    <text evidence="1">The sequence shown here is derived from an EMBL/GenBank/DDBJ whole genome shotgun (WGS) entry which is preliminary data.</text>
</comment>
<accession>A0ABW6T3D1</accession>
<sequence length="251" mass="27807">MIGAAFDGDELSFDPASGVFVLQAGSGGCVRVTAADVHRPLLERALAREGWRPSPVRRAGAGEPSERSPMSHTVVEEQGNGTLHVWALPTDEQTLLSLVKDIFEKYWEHIWFGVLVQGAAWEVAAPNAPERISLYDGYVTVDFGRWHFHLCIGEHTASGPELGRIRRCSRAELYRRIGVDGSPTSWGVRLFNGRDEQMMTVMLPNPFLTDRQQIQDPPAFAQLAAWDELRATYLGLEPDPLDRTGKGFAHG</sequence>
<proteinExistence type="predicted"/>
<keyword evidence="2" id="KW-1185">Reference proteome</keyword>
<dbReference type="InterPro" id="IPR056093">
    <property type="entry name" value="DUF7676"/>
</dbReference>
<dbReference type="Proteomes" id="UP001602013">
    <property type="component" value="Unassembled WGS sequence"/>
</dbReference>